<dbReference type="AlphaFoldDB" id="A0A840BHM5"/>
<feature type="region of interest" description="Disordered" evidence="1">
    <location>
        <begin position="1"/>
        <end position="20"/>
    </location>
</feature>
<proteinExistence type="predicted"/>
<evidence type="ECO:0000313" key="3">
    <source>
        <dbReference type="Proteomes" id="UP000561045"/>
    </source>
</evidence>
<dbReference type="EMBL" id="JACIET010000001">
    <property type="protein sequence ID" value="MBB4012143.1"/>
    <property type="molecule type" value="Genomic_DNA"/>
</dbReference>
<accession>A0A840BHM5</accession>
<gene>
    <name evidence="2" type="ORF">GGR36_001451</name>
</gene>
<organism evidence="2 3">
    <name type="scientific">Niveibacterium umoris</name>
    <dbReference type="NCBI Taxonomy" id="1193620"/>
    <lineage>
        <taxon>Bacteria</taxon>
        <taxon>Pseudomonadati</taxon>
        <taxon>Pseudomonadota</taxon>
        <taxon>Betaproteobacteria</taxon>
        <taxon>Rhodocyclales</taxon>
        <taxon>Rhodocyclaceae</taxon>
        <taxon>Niveibacterium</taxon>
    </lineage>
</organism>
<evidence type="ECO:0000313" key="2">
    <source>
        <dbReference type="EMBL" id="MBB4012143.1"/>
    </source>
</evidence>
<keyword evidence="3" id="KW-1185">Reference proteome</keyword>
<feature type="compositionally biased region" description="Polar residues" evidence="1">
    <location>
        <begin position="1"/>
        <end position="10"/>
    </location>
</feature>
<dbReference type="Proteomes" id="UP000561045">
    <property type="component" value="Unassembled WGS sequence"/>
</dbReference>
<reference evidence="2 3" key="1">
    <citation type="submission" date="2020-08" db="EMBL/GenBank/DDBJ databases">
        <title>Genomic Encyclopedia of Type Strains, Phase IV (KMG-IV): sequencing the most valuable type-strain genomes for metagenomic binning, comparative biology and taxonomic classification.</title>
        <authorList>
            <person name="Goeker M."/>
        </authorList>
    </citation>
    <scope>NUCLEOTIDE SEQUENCE [LARGE SCALE GENOMIC DNA]</scope>
    <source>
        <strain evidence="2 3">DSM 106739</strain>
    </source>
</reference>
<sequence length="70" mass="8502">MISRKNPCTTAQDRDAAADMRRIDLRDQGCHDRGWQREFASQRLETGNERRYAARRKRKDRIGYRLRQHR</sequence>
<evidence type="ECO:0000256" key="1">
    <source>
        <dbReference type="SAM" id="MobiDB-lite"/>
    </source>
</evidence>
<protein>
    <submittedName>
        <fullName evidence="2">Uncharacterized protein</fullName>
    </submittedName>
</protein>
<comment type="caution">
    <text evidence="2">The sequence shown here is derived from an EMBL/GenBank/DDBJ whole genome shotgun (WGS) entry which is preliminary data.</text>
</comment>
<dbReference type="RefSeq" id="WP_183633660.1">
    <property type="nucleotide sequence ID" value="NZ_BAABLE010000011.1"/>
</dbReference>
<feature type="region of interest" description="Disordered" evidence="1">
    <location>
        <begin position="46"/>
        <end position="70"/>
    </location>
</feature>
<name>A0A840BHM5_9RHOO</name>
<feature type="compositionally biased region" description="Basic residues" evidence="1">
    <location>
        <begin position="53"/>
        <end position="70"/>
    </location>
</feature>